<reference evidence="3 4" key="1">
    <citation type="submission" date="2019-07" db="EMBL/GenBank/DDBJ databases">
        <title>Sulfurimonas paralvinellae sp. nov., a novel mesophilic, hydrogen- and sulfur-oxidizing chemolithoautotroph within the Epsilonproteo- bacteria isolated from a deep-sea hydrothermal vent polychaete nest, reclassification of Thiomicrospira denitrificans as Sulfurimonas denitrificans comb. nov. and emended description of the genus Sulfurimonas.</title>
        <authorList>
            <person name="Wang S."/>
            <person name="Jiang L."/>
            <person name="Shao Z."/>
        </authorList>
    </citation>
    <scope>NUCLEOTIDE SEQUENCE [LARGE SCALE GENOMIC DNA]</scope>
    <source>
        <strain evidence="3 4">GO25</strain>
    </source>
</reference>
<proteinExistence type="predicted"/>
<gene>
    <name evidence="3" type="ORF">FM071_06710</name>
</gene>
<evidence type="ECO:0000256" key="1">
    <source>
        <dbReference type="SAM" id="Coils"/>
    </source>
</evidence>
<dbReference type="RefSeq" id="WP_193110073.1">
    <property type="nucleotide sequence ID" value="NZ_CP041406.1"/>
</dbReference>
<dbReference type="EMBL" id="CP041406">
    <property type="protein sequence ID" value="QOP46001.1"/>
    <property type="molecule type" value="Genomic_DNA"/>
</dbReference>
<evidence type="ECO:0000259" key="2">
    <source>
        <dbReference type="PROSITE" id="PS51502"/>
    </source>
</evidence>
<dbReference type="KEGG" id="spal:FM071_06710"/>
<dbReference type="PROSITE" id="PS51502">
    <property type="entry name" value="S_R_A_B_BARREL"/>
    <property type="match status" value="1"/>
</dbReference>
<dbReference type="InterPro" id="IPR013097">
    <property type="entry name" value="Dabb"/>
</dbReference>
<dbReference type="Proteomes" id="UP000593580">
    <property type="component" value="Chromosome"/>
</dbReference>
<dbReference type="InterPro" id="IPR011008">
    <property type="entry name" value="Dimeric_a/b-barrel"/>
</dbReference>
<dbReference type="Gene3D" id="3.30.70.100">
    <property type="match status" value="1"/>
</dbReference>
<protein>
    <submittedName>
        <fullName evidence="3">Dabb family protein</fullName>
    </submittedName>
</protein>
<keyword evidence="1" id="KW-0175">Coiled coil</keyword>
<dbReference type="Pfam" id="PF07876">
    <property type="entry name" value="Dabb"/>
    <property type="match status" value="1"/>
</dbReference>
<name>A0A7M1B8Q5_9BACT</name>
<dbReference type="PANTHER" id="PTHR37832">
    <property type="entry name" value="BLL2683 PROTEIN"/>
    <property type="match status" value="1"/>
</dbReference>
<accession>A0A7M1B8Q5</accession>
<keyword evidence="4" id="KW-1185">Reference proteome</keyword>
<dbReference type="AlphaFoldDB" id="A0A7M1B8Q5"/>
<dbReference type="PANTHER" id="PTHR37832:SF1">
    <property type="entry name" value="STRESS-RESPONSE A_B BARREL DOMAIN-CONTAINING PROTEIN"/>
    <property type="match status" value="1"/>
</dbReference>
<organism evidence="3 4">
    <name type="scientific">Sulfurimonas paralvinellae</name>
    <dbReference type="NCBI Taxonomy" id="317658"/>
    <lineage>
        <taxon>Bacteria</taxon>
        <taxon>Pseudomonadati</taxon>
        <taxon>Campylobacterota</taxon>
        <taxon>Epsilonproteobacteria</taxon>
        <taxon>Campylobacterales</taxon>
        <taxon>Sulfurimonadaceae</taxon>
        <taxon>Sulfurimonas</taxon>
    </lineage>
</organism>
<feature type="domain" description="Stress-response A/B barrel" evidence="2">
    <location>
        <begin position="2"/>
        <end position="94"/>
    </location>
</feature>
<evidence type="ECO:0000313" key="4">
    <source>
        <dbReference type="Proteomes" id="UP000593580"/>
    </source>
</evidence>
<feature type="coiled-coil region" evidence="1">
    <location>
        <begin position="12"/>
        <end position="39"/>
    </location>
</feature>
<dbReference type="SMART" id="SM00886">
    <property type="entry name" value="Dabb"/>
    <property type="match status" value="1"/>
</dbReference>
<evidence type="ECO:0000313" key="3">
    <source>
        <dbReference type="EMBL" id="QOP46001.1"/>
    </source>
</evidence>
<sequence>MVVHIVMFKFKEENKVLNIAKVQDKLEKLESKIDVLKTMEVGINFNESERAMDLSLYSTFESEEDLKAYAVHEEHLKVVELIKEVTVESKVVDYILDYPVE</sequence>
<dbReference type="SUPFAM" id="SSF54909">
    <property type="entry name" value="Dimeric alpha+beta barrel"/>
    <property type="match status" value="1"/>
</dbReference>